<gene>
    <name evidence="1" type="primary">gag</name>
</gene>
<sequence length="132" mass="15323">FGAYYFGGPVAFWTSNKVQKNLLETMSDRFFKTLRAEQATQDVKNWMTDTLFGPKCEPRLSDHFKSFRTRGYTRKKCCQHVREWEDPATRQELLGLRQLSQINNANIIDACKSIFSGPSKNYSMLQLVAWEG</sequence>
<feature type="non-terminal residue" evidence="1">
    <location>
        <position position="132"/>
    </location>
</feature>
<dbReference type="InterPro" id="IPR008916">
    <property type="entry name" value="Retrov_capsid_C"/>
</dbReference>
<dbReference type="EMBL" id="DQ154956">
    <property type="protein sequence ID" value="AAZ91482.1"/>
    <property type="molecule type" value="Genomic_DNA"/>
</dbReference>
<dbReference type="Gene3D" id="1.10.1200.30">
    <property type="match status" value="1"/>
</dbReference>
<dbReference type="SUPFAM" id="SSF47353">
    <property type="entry name" value="Retrovirus capsid dimerization domain-like"/>
    <property type="match status" value="1"/>
</dbReference>
<organism evidence="1">
    <name type="scientific">Human immunodeficiency virus type 1</name>
    <name type="common">HIV-1</name>
    <dbReference type="NCBI Taxonomy" id="11676"/>
    <lineage>
        <taxon>Viruses</taxon>
        <taxon>Riboviria</taxon>
        <taxon>Pararnavirae</taxon>
        <taxon>Artverviricota</taxon>
        <taxon>Revtraviricetes</taxon>
        <taxon>Ortervirales</taxon>
        <taxon>Retroviridae</taxon>
        <taxon>Orthoretrovirinae</taxon>
        <taxon>Lentivirus</taxon>
        <taxon>Lentivirus humimdef1</taxon>
    </lineage>
</organism>
<accession>Q3S824</accession>
<protein>
    <submittedName>
        <fullName evidence="1">Gag protein</fullName>
    </submittedName>
</protein>
<name>Q3S824_HV1</name>
<feature type="non-terminal residue" evidence="1">
    <location>
        <position position="1"/>
    </location>
</feature>
<organismHost>
    <name type="scientific">Homo sapiens</name>
    <name type="common">Human</name>
    <dbReference type="NCBI Taxonomy" id="9606"/>
</organismHost>
<reference evidence="1" key="1">
    <citation type="submission" date="2005-08" db="EMBL/GenBank/DDBJ databases">
        <title>Genomic Diversity of HIV-1 subtypes in Northern Kenya.</title>
        <authorList>
            <person name="Khamadi S.A."/>
            <person name="Ochieng W."/>
            <person name="Lihana R.W."/>
            <person name="Kiptoo M.K."/>
            <person name="Kinyua J.G."/>
            <person name="Lagat N."/>
            <person name="Muriuki J."/>
            <person name="Mwangi J."/>
            <person name="Pelle R."/>
            <person name="Muigai A."/>
            <person name="Carter J."/>
            <person name="Yamada R."/>
            <person name="Mpoke S."/>
        </authorList>
    </citation>
    <scope>NUCLEOTIDE SEQUENCE</scope>
    <source>
        <strain evidence="1">MYDH052</strain>
    </source>
</reference>
<proteinExistence type="predicted"/>
<evidence type="ECO:0000313" key="1">
    <source>
        <dbReference type="EMBL" id="AAZ91482.1"/>
    </source>
</evidence>